<dbReference type="Pfam" id="PF09359">
    <property type="entry name" value="VTC"/>
    <property type="match status" value="1"/>
</dbReference>
<dbReference type="InterPro" id="IPR042267">
    <property type="entry name" value="VTC_sf"/>
</dbReference>
<proteinExistence type="predicted"/>
<accession>A0A9D1LQM4</accession>
<name>A0A9D1LQM4_9FIRM</name>
<reference evidence="2" key="1">
    <citation type="submission" date="2020-10" db="EMBL/GenBank/DDBJ databases">
        <authorList>
            <person name="Gilroy R."/>
        </authorList>
    </citation>
    <scope>NUCLEOTIDE SEQUENCE</scope>
    <source>
        <strain evidence="2">ChiSxjej2B14-8506</strain>
    </source>
</reference>
<dbReference type="GO" id="GO:0006799">
    <property type="term" value="P:polyphosphate biosynthetic process"/>
    <property type="evidence" value="ECO:0007669"/>
    <property type="project" value="UniProtKB-ARBA"/>
</dbReference>
<dbReference type="Gene3D" id="3.20.100.30">
    <property type="entry name" value="VTC, catalytic tunnel domain"/>
    <property type="match status" value="1"/>
</dbReference>
<dbReference type="Proteomes" id="UP000824123">
    <property type="component" value="Unassembled WGS sequence"/>
</dbReference>
<dbReference type="InterPro" id="IPR018966">
    <property type="entry name" value="VTC_domain"/>
</dbReference>
<organism evidence="2 3">
    <name type="scientific">Candidatus Fimadaptatus faecigallinarum</name>
    <dbReference type="NCBI Taxonomy" id="2840814"/>
    <lineage>
        <taxon>Bacteria</taxon>
        <taxon>Bacillati</taxon>
        <taxon>Bacillota</taxon>
        <taxon>Clostridia</taxon>
        <taxon>Eubacteriales</taxon>
        <taxon>Candidatus Fimadaptatus</taxon>
    </lineage>
</organism>
<reference evidence="2" key="2">
    <citation type="journal article" date="2021" name="PeerJ">
        <title>Extensive microbial diversity within the chicken gut microbiome revealed by metagenomics and culture.</title>
        <authorList>
            <person name="Gilroy R."/>
            <person name="Ravi A."/>
            <person name="Getino M."/>
            <person name="Pursley I."/>
            <person name="Horton D.L."/>
            <person name="Alikhan N.F."/>
            <person name="Baker D."/>
            <person name="Gharbi K."/>
            <person name="Hall N."/>
            <person name="Watson M."/>
            <person name="Adriaenssens E.M."/>
            <person name="Foster-Nyarko E."/>
            <person name="Jarju S."/>
            <person name="Secka A."/>
            <person name="Antonio M."/>
            <person name="Oren A."/>
            <person name="Chaudhuri R.R."/>
            <person name="La Ragione R."/>
            <person name="Hildebrand F."/>
            <person name="Pallen M.J."/>
        </authorList>
    </citation>
    <scope>NUCLEOTIDE SEQUENCE</scope>
    <source>
        <strain evidence="2">ChiSxjej2B14-8506</strain>
    </source>
</reference>
<evidence type="ECO:0000313" key="2">
    <source>
        <dbReference type="EMBL" id="HIU46182.1"/>
    </source>
</evidence>
<sequence>MAGLLSHRPPAGSLEIPARHELKYFINFGEYAHLSRTLDYVLYRDQNGDEFNEYHIRSLYFDDEYNTAFADKLRGVQDRDKYRIRIYNFSDALIRLERKQKYGDGIAKQSIAISRELCEQLMAADPTGLEKSDQPLLRDVYRQMRTRGLKPAVIVDYVREAYVHPAEHVRITFDKQLRTGLFSQDLFERWLPTVCPLEDNSMILEVKYDNYLPDYIRRLLWSCNAQRSAISKYTLCRRFEPNCEH</sequence>
<feature type="domain" description="VTC" evidence="1">
    <location>
        <begin position="19"/>
        <end position="235"/>
    </location>
</feature>
<dbReference type="EMBL" id="DVNK01000024">
    <property type="protein sequence ID" value="HIU46182.1"/>
    <property type="molecule type" value="Genomic_DNA"/>
</dbReference>
<comment type="caution">
    <text evidence="2">The sequence shown here is derived from an EMBL/GenBank/DDBJ whole genome shotgun (WGS) entry which is preliminary data.</text>
</comment>
<protein>
    <submittedName>
        <fullName evidence="2">Polyphosphate polymerase domain-containing protein</fullName>
    </submittedName>
</protein>
<evidence type="ECO:0000313" key="3">
    <source>
        <dbReference type="Proteomes" id="UP000824123"/>
    </source>
</evidence>
<dbReference type="CDD" id="cd07750">
    <property type="entry name" value="PolyPPase_VTC_like"/>
    <property type="match status" value="1"/>
</dbReference>
<dbReference type="AlphaFoldDB" id="A0A9D1LQM4"/>
<evidence type="ECO:0000259" key="1">
    <source>
        <dbReference type="Pfam" id="PF09359"/>
    </source>
</evidence>
<gene>
    <name evidence="2" type="ORF">IAC59_02865</name>
</gene>